<keyword evidence="1" id="KW-0902">Two-component regulatory system</keyword>
<dbReference type="PANTHER" id="PTHR43874:SF125">
    <property type="entry name" value="TWO-COMPONENT RESPONSE REGULATOR-LIKE APRR7"/>
    <property type="match status" value="1"/>
</dbReference>
<dbReference type="InterPro" id="IPR001789">
    <property type="entry name" value="Sig_transdc_resp-reg_receiver"/>
</dbReference>
<dbReference type="EnsemblPlants" id="QL08p057302:mrna">
    <property type="protein sequence ID" value="QL08p057302:mrna"/>
    <property type="gene ID" value="QL08p057302"/>
</dbReference>
<dbReference type="Gene3D" id="3.40.50.2300">
    <property type="match status" value="1"/>
</dbReference>
<sequence>MNNNGPRTEGLMKITHHLQDEHKEIKNGRIVGEGQGLSEDNESRINEDAEDVDDGQMEAVQDKVQTQVVMQSSQQQHQRPLVRWERFLPLRSLKVLLVENDDSTRHVVSALLRNCGYEVTAAENGLQAWKIIEDYTTHVDLVLTEVVMPCLSGIGLLSKIMSHKTCKNIPVISE</sequence>
<evidence type="ECO:0000259" key="5">
    <source>
        <dbReference type="PROSITE" id="PS50110"/>
    </source>
</evidence>
<dbReference type="PANTHER" id="PTHR43874">
    <property type="entry name" value="TWO-COMPONENT RESPONSE REGULATOR"/>
    <property type="match status" value="1"/>
</dbReference>
<evidence type="ECO:0000256" key="1">
    <source>
        <dbReference type="ARBA" id="ARBA00023012"/>
    </source>
</evidence>
<dbReference type="Gramene" id="QL08p057302:mrna">
    <property type="protein sequence ID" value="QL08p057302:mrna"/>
    <property type="gene ID" value="QL08p057302"/>
</dbReference>
<organism evidence="6 7">
    <name type="scientific">Quercus lobata</name>
    <name type="common">Valley oak</name>
    <dbReference type="NCBI Taxonomy" id="97700"/>
    <lineage>
        <taxon>Eukaryota</taxon>
        <taxon>Viridiplantae</taxon>
        <taxon>Streptophyta</taxon>
        <taxon>Embryophyta</taxon>
        <taxon>Tracheophyta</taxon>
        <taxon>Spermatophyta</taxon>
        <taxon>Magnoliopsida</taxon>
        <taxon>eudicotyledons</taxon>
        <taxon>Gunneridae</taxon>
        <taxon>Pentapetalae</taxon>
        <taxon>rosids</taxon>
        <taxon>fabids</taxon>
        <taxon>Fagales</taxon>
        <taxon>Fagaceae</taxon>
        <taxon>Quercus</taxon>
    </lineage>
</organism>
<evidence type="ECO:0000313" key="7">
    <source>
        <dbReference type="Proteomes" id="UP000594261"/>
    </source>
</evidence>
<dbReference type="InterPro" id="IPR011006">
    <property type="entry name" value="CheY-like_superfamily"/>
</dbReference>
<evidence type="ECO:0000256" key="4">
    <source>
        <dbReference type="PROSITE-ProRule" id="PRU00169"/>
    </source>
</evidence>
<keyword evidence="3" id="KW-0804">Transcription</keyword>
<accession>A0A7N2MCZ8</accession>
<name>A0A7N2MCZ8_QUELO</name>
<keyword evidence="7" id="KW-1185">Reference proteome</keyword>
<proteinExistence type="predicted"/>
<dbReference type="InterPro" id="IPR045279">
    <property type="entry name" value="ARR-like"/>
</dbReference>
<evidence type="ECO:0000256" key="2">
    <source>
        <dbReference type="ARBA" id="ARBA00023015"/>
    </source>
</evidence>
<reference evidence="6 7" key="1">
    <citation type="journal article" date="2016" name="G3 (Bethesda)">
        <title>First Draft Assembly and Annotation of the Genome of a California Endemic Oak Quercus lobata Nee (Fagaceae).</title>
        <authorList>
            <person name="Sork V.L."/>
            <person name="Fitz-Gibbon S.T."/>
            <person name="Puiu D."/>
            <person name="Crepeau M."/>
            <person name="Gugger P.F."/>
            <person name="Sherman R."/>
            <person name="Stevens K."/>
            <person name="Langley C.H."/>
            <person name="Pellegrini M."/>
            <person name="Salzberg S.L."/>
        </authorList>
    </citation>
    <scope>NUCLEOTIDE SEQUENCE [LARGE SCALE GENOMIC DNA]</scope>
    <source>
        <strain evidence="6 7">cv. SW786</strain>
    </source>
</reference>
<dbReference type="InParanoid" id="A0A7N2MCZ8"/>
<dbReference type="GO" id="GO:0009736">
    <property type="term" value="P:cytokinin-activated signaling pathway"/>
    <property type="evidence" value="ECO:0007669"/>
    <property type="project" value="InterPro"/>
</dbReference>
<keyword evidence="2" id="KW-0805">Transcription regulation</keyword>
<reference evidence="6" key="2">
    <citation type="submission" date="2021-01" db="UniProtKB">
        <authorList>
            <consortium name="EnsemblPlants"/>
        </authorList>
    </citation>
    <scope>IDENTIFICATION</scope>
</reference>
<evidence type="ECO:0000313" key="6">
    <source>
        <dbReference type="EnsemblPlants" id="QL08p057302:mrna"/>
    </source>
</evidence>
<feature type="domain" description="Response regulatory" evidence="5">
    <location>
        <begin position="94"/>
        <end position="174"/>
    </location>
</feature>
<evidence type="ECO:0000256" key="3">
    <source>
        <dbReference type="ARBA" id="ARBA00023163"/>
    </source>
</evidence>
<dbReference type="GO" id="GO:0000160">
    <property type="term" value="P:phosphorelay signal transduction system"/>
    <property type="evidence" value="ECO:0007669"/>
    <property type="project" value="UniProtKB-KW"/>
</dbReference>
<comment type="caution">
    <text evidence="4">Lacks conserved residue(s) required for the propagation of feature annotation.</text>
</comment>
<dbReference type="PROSITE" id="PS50110">
    <property type="entry name" value="RESPONSE_REGULATORY"/>
    <property type="match status" value="1"/>
</dbReference>
<protein>
    <recommendedName>
        <fullName evidence="5">Response regulatory domain-containing protein</fullName>
    </recommendedName>
</protein>
<dbReference type="SUPFAM" id="SSF52172">
    <property type="entry name" value="CheY-like"/>
    <property type="match status" value="1"/>
</dbReference>
<dbReference type="EMBL" id="LRBV02000008">
    <property type="status" value="NOT_ANNOTATED_CDS"/>
    <property type="molecule type" value="Genomic_DNA"/>
</dbReference>
<dbReference type="Pfam" id="PF00072">
    <property type="entry name" value="Response_reg"/>
    <property type="match status" value="1"/>
</dbReference>
<dbReference type="Proteomes" id="UP000594261">
    <property type="component" value="Chromosome 8"/>
</dbReference>
<dbReference type="OMA" id="IEDYTTH"/>
<dbReference type="AlphaFoldDB" id="A0A7N2MCZ8"/>